<dbReference type="Gene3D" id="3.40.50.1820">
    <property type="entry name" value="alpha/beta hydrolase"/>
    <property type="match status" value="1"/>
</dbReference>
<gene>
    <name evidence="3" type="ORF">F751_3245</name>
</gene>
<dbReference type="InterPro" id="IPR000639">
    <property type="entry name" value="Epox_hydrolase-like"/>
</dbReference>
<dbReference type="KEGG" id="apro:F751_3245"/>
<sequence length="358" mass="37997">METISREWVVLMLIPCLMALVFQAGHVASNRANSGKALAAASAEPAPAPPLPSWQAGTASHTWTWRGNKVCYLATDAPGPAILLVHGFGACSAHWRACIPALAARGFRVYALDLLGHGGSDKPPLAYTLELWREQVADFLGQVVAGPAVLVGNSIGSLVSLMVAAQAGPAAPPVHGVALVNCAGGLNNKAVSEDWRARAARPLFLLIDALLARRRVARWLFDKYRSPENIRSILLKVYRDPASVDDELVQMLHAPSCQPGALEAFVSIMSGPPGPQPKHLVPDIGCPLLVFWGTADPFTPLAGPVGRYFQALPSLRPGTRFVGVPGAGHCPHDETPQAVLAELLPWLETVKTTTQAVA</sequence>
<reference evidence="3 4" key="1">
    <citation type="journal article" date="2014" name="BMC Genomics">
        <title>Oil accumulation mechanisms of the oleaginous microalga Chlorella protothecoides revealed through its genome, transcriptomes, and proteomes.</title>
        <authorList>
            <person name="Gao C."/>
            <person name="Wang Y."/>
            <person name="Shen Y."/>
            <person name="Yan D."/>
            <person name="He X."/>
            <person name="Dai J."/>
            <person name="Wu Q."/>
        </authorList>
    </citation>
    <scope>NUCLEOTIDE SEQUENCE [LARGE SCALE GENOMIC DNA]</scope>
    <source>
        <strain evidence="3 4">0710</strain>
    </source>
</reference>
<dbReference type="EMBL" id="KL662188">
    <property type="protein sequence ID" value="KFM29164.1"/>
    <property type="molecule type" value="Genomic_DNA"/>
</dbReference>
<dbReference type="AlphaFoldDB" id="A0A087STW0"/>
<dbReference type="InterPro" id="IPR000073">
    <property type="entry name" value="AB_hydrolase_1"/>
</dbReference>
<keyword evidence="3" id="KW-0378">Hydrolase</keyword>
<dbReference type="PANTHER" id="PTHR46438:SF7">
    <property type="entry name" value="ALPHA_BETA-HYDROLASES SUPERFAMILY PROTEIN"/>
    <property type="match status" value="1"/>
</dbReference>
<dbReference type="GO" id="GO:0015994">
    <property type="term" value="P:chlorophyll metabolic process"/>
    <property type="evidence" value="ECO:0007669"/>
    <property type="project" value="TreeGrafter"/>
</dbReference>
<accession>A0A087STW0</accession>
<dbReference type="PANTHER" id="PTHR46438">
    <property type="entry name" value="ALPHA/BETA-HYDROLASES SUPERFAMILY PROTEIN"/>
    <property type="match status" value="1"/>
</dbReference>
<evidence type="ECO:0000313" key="3">
    <source>
        <dbReference type="EMBL" id="KFM29164.1"/>
    </source>
</evidence>
<organism evidence="3 4">
    <name type="scientific">Auxenochlorella protothecoides</name>
    <name type="common">Green microalga</name>
    <name type="synonym">Chlorella protothecoides</name>
    <dbReference type="NCBI Taxonomy" id="3075"/>
    <lineage>
        <taxon>Eukaryota</taxon>
        <taxon>Viridiplantae</taxon>
        <taxon>Chlorophyta</taxon>
        <taxon>core chlorophytes</taxon>
        <taxon>Trebouxiophyceae</taxon>
        <taxon>Chlorellales</taxon>
        <taxon>Chlorellaceae</taxon>
        <taxon>Auxenochlorella</taxon>
    </lineage>
</organism>
<name>A0A087STW0_AUXPR</name>
<evidence type="ECO:0000259" key="2">
    <source>
        <dbReference type="Pfam" id="PF12697"/>
    </source>
</evidence>
<protein>
    <submittedName>
        <fullName evidence="3">Putative hydrolase YugF</fullName>
    </submittedName>
</protein>
<dbReference type="RefSeq" id="XP_011402217.1">
    <property type="nucleotide sequence ID" value="XM_011403915.1"/>
</dbReference>
<evidence type="ECO:0000256" key="1">
    <source>
        <dbReference type="SAM" id="SignalP"/>
    </source>
</evidence>
<feature type="chain" id="PRO_5001829043" evidence="1">
    <location>
        <begin position="20"/>
        <end position="358"/>
    </location>
</feature>
<feature type="signal peptide" evidence="1">
    <location>
        <begin position="1"/>
        <end position="19"/>
    </location>
</feature>
<dbReference type="PRINTS" id="PR00111">
    <property type="entry name" value="ABHYDROLASE"/>
</dbReference>
<keyword evidence="4" id="KW-1185">Reference proteome</keyword>
<dbReference type="Pfam" id="PF12697">
    <property type="entry name" value="Abhydrolase_6"/>
    <property type="match status" value="1"/>
</dbReference>
<evidence type="ECO:0000313" key="4">
    <source>
        <dbReference type="Proteomes" id="UP000028924"/>
    </source>
</evidence>
<keyword evidence="1" id="KW-0732">Signal</keyword>
<dbReference type="GeneID" id="23614636"/>
<dbReference type="InterPro" id="IPR029058">
    <property type="entry name" value="AB_hydrolase_fold"/>
</dbReference>
<dbReference type="eggNOG" id="KOG1454">
    <property type="taxonomic scope" value="Eukaryota"/>
</dbReference>
<feature type="domain" description="AB hydrolase-1" evidence="2">
    <location>
        <begin position="82"/>
        <end position="341"/>
    </location>
</feature>
<dbReference type="Proteomes" id="UP000028924">
    <property type="component" value="Unassembled WGS sequence"/>
</dbReference>
<proteinExistence type="predicted"/>
<dbReference type="GO" id="GO:0047746">
    <property type="term" value="F:chlorophyllase activity"/>
    <property type="evidence" value="ECO:0007669"/>
    <property type="project" value="TreeGrafter"/>
</dbReference>
<dbReference type="GO" id="GO:0009507">
    <property type="term" value="C:chloroplast"/>
    <property type="evidence" value="ECO:0007669"/>
    <property type="project" value="TreeGrafter"/>
</dbReference>
<dbReference type="PRINTS" id="PR00412">
    <property type="entry name" value="EPOXHYDRLASE"/>
</dbReference>
<dbReference type="SUPFAM" id="SSF53474">
    <property type="entry name" value="alpha/beta-Hydrolases"/>
    <property type="match status" value="1"/>
</dbReference>
<dbReference type="OrthoDB" id="408373at2759"/>